<dbReference type="Proteomes" id="UP001157502">
    <property type="component" value="Chromosome 1"/>
</dbReference>
<protein>
    <submittedName>
        <fullName evidence="1">Uncharacterized protein</fullName>
    </submittedName>
</protein>
<comment type="caution">
    <text evidence="1">The sequence shown here is derived from an EMBL/GenBank/DDBJ whole genome shotgun (WGS) entry which is preliminary data.</text>
</comment>
<keyword evidence="2" id="KW-1185">Reference proteome</keyword>
<proteinExistence type="predicted"/>
<dbReference type="EMBL" id="CM055728">
    <property type="protein sequence ID" value="KAJ8016445.1"/>
    <property type="molecule type" value="Genomic_DNA"/>
</dbReference>
<evidence type="ECO:0000313" key="1">
    <source>
        <dbReference type="EMBL" id="KAJ8016445.1"/>
    </source>
</evidence>
<organism evidence="1 2">
    <name type="scientific">Dallia pectoralis</name>
    <name type="common">Alaska blackfish</name>
    <dbReference type="NCBI Taxonomy" id="75939"/>
    <lineage>
        <taxon>Eukaryota</taxon>
        <taxon>Metazoa</taxon>
        <taxon>Chordata</taxon>
        <taxon>Craniata</taxon>
        <taxon>Vertebrata</taxon>
        <taxon>Euteleostomi</taxon>
        <taxon>Actinopterygii</taxon>
        <taxon>Neopterygii</taxon>
        <taxon>Teleostei</taxon>
        <taxon>Protacanthopterygii</taxon>
        <taxon>Esociformes</taxon>
        <taxon>Umbridae</taxon>
        <taxon>Dallia</taxon>
    </lineage>
</organism>
<name>A0ACC2HL79_DALPE</name>
<reference evidence="1" key="1">
    <citation type="submission" date="2021-05" db="EMBL/GenBank/DDBJ databases">
        <authorList>
            <person name="Pan Q."/>
            <person name="Jouanno E."/>
            <person name="Zahm M."/>
            <person name="Klopp C."/>
            <person name="Cabau C."/>
            <person name="Louis A."/>
            <person name="Berthelot C."/>
            <person name="Parey E."/>
            <person name="Roest Crollius H."/>
            <person name="Montfort J."/>
            <person name="Robinson-Rechavi M."/>
            <person name="Bouchez O."/>
            <person name="Lampietro C."/>
            <person name="Lopez Roques C."/>
            <person name="Donnadieu C."/>
            <person name="Postlethwait J."/>
            <person name="Bobe J."/>
            <person name="Dillon D."/>
            <person name="Chandos A."/>
            <person name="von Hippel F."/>
            <person name="Guiguen Y."/>
        </authorList>
    </citation>
    <scope>NUCLEOTIDE SEQUENCE</scope>
    <source>
        <strain evidence="1">YG-Jan2019</strain>
    </source>
</reference>
<evidence type="ECO:0000313" key="2">
    <source>
        <dbReference type="Proteomes" id="UP001157502"/>
    </source>
</evidence>
<gene>
    <name evidence="1" type="ORF">DPEC_G00007280</name>
</gene>
<accession>A0ACC2HL79</accession>
<sequence>MWSAAFRLLKSSRLESQGISDTHTHTHCPTFFLLITFLYYYFLTHQSSFATD</sequence>